<dbReference type="Proteomes" id="UP001642360">
    <property type="component" value="Unassembled WGS sequence"/>
</dbReference>
<evidence type="ECO:0000313" key="2">
    <source>
        <dbReference type="Proteomes" id="UP001642360"/>
    </source>
</evidence>
<reference evidence="1 2" key="1">
    <citation type="submission" date="2024-02" db="EMBL/GenBank/DDBJ databases">
        <authorList>
            <person name="Vignale AGUSTIN F."/>
            <person name="Sosa J E."/>
            <person name="Modenutti C."/>
        </authorList>
    </citation>
    <scope>NUCLEOTIDE SEQUENCE [LARGE SCALE GENOMIC DNA]</scope>
</reference>
<name>A0ABC8UEN3_9AQUA</name>
<gene>
    <name evidence="1" type="ORF">ILEXP_LOCUS48926</name>
</gene>
<proteinExistence type="predicted"/>
<protein>
    <submittedName>
        <fullName evidence="1">Uncharacterized protein</fullName>
    </submittedName>
</protein>
<keyword evidence="2" id="KW-1185">Reference proteome</keyword>
<sequence>MMHQVHKMVAKVLSRLHQFGSTTVAGEENSVLQQEFIFFGRRGTKEFSVNSLEIATHSHTIMQTIQERLVSLTSKNSVRNQLSELAIIRHNKNKNKNKIVTYPLWKLPQWWPTLQLTFPKQHNSTPPSTL</sequence>
<organism evidence="1 2">
    <name type="scientific">Ilex paraguariensis</name>
    <name type="common">yerba mate</name>
    <dbReference type="NCBI Taxonomy" id="185542"/>
    <lineage>
        <taxon>Eukaryota</taxon>
        <taxon>Viridiplantae</taxon>
        <taxon>Streptophyta</taxon>
        <taxon>Embryophyta</taxon>
        <taxon>Tracheophyta</taxon>
        <taxon>Spermatophyta</taxon>
        <taxon>Magnoliopsida</taxon>
        <taxon>eudicotyledons</taxon>
        <taxon>Gunneridae</taxon>
        <taxon>Pentapetalae</taxon>
        <taxon>asterids</taxon>
        <taxon>campanulids</taxon>
        <taxon>Aquifoliales</taxon>
        <taxon>Aquifoliaceae</taxon>
        <taxon>Ilex</taxon>
    </lineage>
</organism>
<dbReference type="EMBL" id="CAUOFW020007380">
    <property type="protein sequence ID" value="CAK9178992.1"/>
    <property type="molecule type" value="Genomic_DNA"/>
</dbReference>
<evidence type="ECO:0000313" key="1">
    <source>
        <dbReference type="EMBL" id="CAK9178992.1"/>
    </source>
</evidence>
<dbReference type="AlphaFoldDB" id="A0ABC8UEN3"/>
<comment type="caution">
    <text evidence="1">The sequence shown here is derived from an EMBL/GenBank/DDBJ whole genome shotgun (WGS) entry which is preliminary data.</text>
</comment>
<accession>A0ABC8UEN3</accession>